<dbReference type="GO" id="GO:0016787">
    <property type="term" value="F:hydrolase activity"/>
    <property type="evidence" value="ECO:0007669"/>
    <property type="project" value="UniProtKB-KW"/>
</dbReference>
<evidence type="ECO:0000259" key="2">
    <source>
        <dbReference type="PROSITE" id="PS50263"/>
    </source>
</evidence>
<name>A0ABT3NZ45_9PROT</name>
<keyword evidence="3" id="KW-0378">Hydrolase</keyword>
<dbReference type="PANTHER" id="PTHR46044">
    <property type="entry name" value="NITRILASE"/>
    <property type="match status" value="1"/>
</dbReference>
<evidence type="ECO:0000313" key="4">
    <source>
        <dbReference type="Proteomes" id="UP001526430"/>
    </source>
</evidence>
<accession>A0ABT3NZ45</accession>
<dbReference type="InterPro" id="IPR044149">
    <property type="entry name" value="Nitrilases_CHs"/>
</dbReference>
<dbReference type="EMBL" id="JAPFQI010000016">
    <property type="protein sequence ID" value="MCW8087403.1"/>
    <property type="molecule type" value="Genomic_DNA"/>
</dbReference>
<gene>
    <name evidence="3" type="ORF">OF850_17380</name>
</gene>
<dbReference type="InterPro" id="IPR003010">
    <property type="entry name" value="C-N_Hydrolase"/>
</dbReference>
<protein>
    <submittedName>
        <fullName evidence="3">Carbon-nitrogen hydrolase family protein</fullName>
    </submittedName>
</protein>
<comment type="similarity">
    <text evidence="1">Belongs to the carbon-nitrogen hydrolase superfamily. Nitrilase family.</text>
</comment>
<dbReference type="Pfam" id="PF00795">
    <property type="entry name" value="CN_hydrolase"/>
    <property type="match status" value="1"/>
</dbReference>
<dbReference type="PROSITE" id="PS50263">
    <property type="entry name" value="CN_HYDROLASE"/>
    <property type="match status" value="1"/>
</dbReference>
<dbReference type="PANTHER" id="PTHR46044:SF2">
    <property type="entry name" value="CN HYDROLASE DOMAIN-CONTAINING PROTEIN"/>
    <property type="match status" value="1"/>
</dbReference>
<evidence type="ECO:0000256" key="1">
    <source>
        <dbReference type="ARBA" id="ARBA00008129"/>
    </source>
</evidence>
<dbReference type="Gene3D" id="3.60.110.10">
    <property type="entry name" value="Carbon-nitrogen hydrolase"/>
    <property type="match status" value="1"/>
</dbReference>
<proteinExistence type="inferred from homology"/>
<feature type="domain" description="CN hydrolase" evidence="2">
    <location>
        <begin position="16"/>
        <end position="295"/>
    </location>
</feature>
<sequence length="349" mass="37448">MAEPSGPRPAVAPRPVTVAAIHAAPVWLEADATADKAVSLIAEAARAGAQAAVFPESFLPGFPAWAGLAPPIRTHEFFRAFAAASVRVDGPQVARIRQAARRHGMLVSLGISESTDVSVGCLWNSNLLIGPDGALLNHHRKLVPTYWEKLVWAPGDGAGLRVSQTALGRVGMLICGENTNPLARYALMAQGEELHFASFPAIWPTRPPGETHAYDIEEAIRVRCAAHAFEAKCFVVVASNVLDEVASRHLETLGAEAEHVLSGTPRAVSLVIGPDGRQIGQSQREEGILTVTVDLGDCVEPKQFHDVVGYYQRPDIFQLQVNRTALQPAIFSQAAPRPSPPDPDWQDVA</sequence>
<dbReference type="InterPro" id="IPR036526">
    <property type="entry name" value="C-N_Hydrolase_sf"/>
</dbReference>
<evidence type="ECO:0000313" key="3">
    <source>
        <dbReference type="EMBL" id="MCW8087403.1"/>
    </source>
</evidence>
<organism evidence="3 4">
    <name type="scientific">Sabulicella glaciei</name>
    <dbReference type="NCBI Taxonomy" id="2984948"/>
    <lineage>
        <taxon>Bacteria</taxon>
        <taxon>Pseudomonadati</taxon>
        <taxon>Pseudomonadota</taxon>
        <taxon>Alphaproteobacteria</taxon>
        <taxon>Acetobacterales</taxon>
        <taxon>Acetobacteraceae</taxon>
        <taxon>Sabulicella</taxon>
    </lineage>
</organism>
<dbReference type="SUPFAM" id="SSF56317">
    <property type="entry name" value="Carbon-nitrogen hydrolase"/>
    <property type="match status" value="1"/>
</dbReference>
<reference evidence="3 4" key="1">
    <citation type="submission" date="2022-10" db="EMBL/GenBank/DDBJ databases">
        <title>Roseococcus glaciei nov., sp. nov., isolated from glacier.</title>
        <authorList>
            <person name="Liu Q."/>
            <person name="Xin Y.-H."/>
        </authorList>
    </citation>
    <scope>NUCLEOTIDE SEQUENCE [LARGE SCALE GENOMIC DNA]</scope>
    <source>
        <strain evidence="3 4">MDT2-1-1</strain>
    </source>
</reference>
<dbReference type="Proteomes" id="UP001526430">
    <property type="component" value="Unassembled WGS sequence"/>
</dbReference>
<dbReference type="RefSeq" id="WP_301591599.1">
    <property type="nucleotide sequence ID" value="NZ_JAPFQI010000016.1"/>
</dbReference>
<keyword evidence="4" id="KW-1185">Reference proteome</keyword>
<dbReference type="CDD" id="cd07564">
    <property type="entry name" value="nitrilases_CHs"/>
    <property type="match status" value="1"/>
</dbReference>
<comment type="caution">
    <text evidence="3">The sequence shown here is derived from an EMBL/GenBank/DDBJ whole genome shotgun (WGS) entry which is preliminary data.</text>
</comment>